<sequence>MIVLYNICWMVFDFLDGKYIRIIISSLSGTIVLVSLILQVFSIVCLFLFVCVMVRHRTRTNHLQLKLFLLGAIAVLGSICSTTLFFGSIPLSALTCIPVVTTLSYPREIWCCCKRRSPHSNNRTRLLVNATEGMETHPASVWDHRNDPSGTTTTHYPPEMTDCRSDYQQLP</sequence>
<evidence type="ECO:0000313" key="3">
    <source>
        <dbReference type="EMBL" id="CAI8007186.1"/>
    </source>
</evidence>
<name>A0AA35RAQ4_GEOBA</name>
<dbReference type="EMBL" id="CASHTH010000752">
    <property type="protein sequence ID" value="CAI8007186.1"/>
    <property type="molecule type" value="Genomic_DNA"/>
</dbReference>
<evidence type="ECO:0000313" key="4">
    <source>
        <dbReference type="Proteomes" id="UP001174909"/>
    </source>
</evidence>
<feature type="transmembrane region" description="Helical" evidence="2">
    <location>
        <begin position="65"/>
        <end position="86"/>
    </location>
</feature>
<accession>A0AA35RAQ4</accession>
<reference evidence="3" key="1">
    <citation type="submission" date="2023-03" db="EMBL/GenBank/DDBJ databases">
        <authorList>
            <person name="Steffen K."/>
            <person name="Cardenas P."/>
        </authorList>
    </citation>
    <scope>NUCLEOTIDE SEQUENCE</scope>
</reference>
<proteinExistence type="predicted"/>
<protein>
    <submittedName>
        <fullName evidence="3">Uncharacterized protein</fullName>
    </submittedName>
</protein>
<dbReference type="Proteomes" id="UP001174909">
    <property type="component" value="Unassembled WGS sequence"/>
</dbReference>
<organism evidence="3 4">
    <name type="scientific">Geodia barretti</name>
    <name type="common">Barrett's horny sponge</name>
    <dbReference type="NCBI Taxonomy" id="519541"/>
    <lineage>
        <taxon>Eukaryota</taxon>
        <taxon>Metazoa</taxon>
        <taxon>Porifera</taxon>
        <taxon>Demospongiae</taxon>
        <taxon>Heteroscleromorpha</taxon>
        <taxon>Tetractinellida</taxon>
        <taxon>Astrophorina</taxon>
        <taxon>Geodiidae</taxon>
        <taxon>Geodia</taxon>
    </lineage>
</organism>
<evidence type="ECO:0000256" key="2">
    <source>
        <dbReference type="SAM" id="Phobius"/>
    </source>
</evidence>
<evidence type="ECO:0000256" key="1">
    <source>
        <dbReference type="SAM" id="MobiDB-lite"/>
    </source>
</evidence>
<feature type="region of interest" description="Disordered" evidence="1">
    <location>
        <begin position="138"/>
        <end position="171"/>
    </location>
</feature>
<keyword evidence="2" id="KW-1133">Transmembrane helix</keyword>
<feature type="transmembrane region" description="Helical" evidence="2">
    <location>
        <begin position="20"/>
        <end position="53"/>
    </location>
</feature>
<keyword evidence="4" id="KW-1185">Reference proteome</keyword>
<keyword evidence="2" id="KW-0812">Transmembrane</keyword>
<dbReference type="AlphaFoldDB" id="A0AA35RAQ4"/>
<gene>
    <name evidence="3" type="ORF">GBAR_LOCUS5092</name>
</gene>
<comment type="caution">
    <text evidence="3">The sequence shown here is derived from an EMBL/GenBank/DDBJ whole genome shotgun (WGS) entry which is preliminary data.</text>
</comment>
<keyword evidence="2" id="KW-0472">Membrane</keyword>